<dbReference type="Pfam" id="PF00581">
    <property type="entry name" value="Rhodanese"/>
    <property type="match status" value="1"/>
</dbReference>
<dbReference type="InterPro" id="IPR050697">
    <property type="entry name" value="Adenylyl/Guanylyl_Cyclase_3/4"/>
</dbReference>
<dbReference type="Pfam" id="PF14559">
    <property type="entry name" value="TPR_19"/>
    <property type="match status" value="1"/>
</dbReference>
<dbReference type="GO" id="GO:0006171">
    <property type="term" value="P:cAMP biosynthetic process"/>
    <property type="evidence" value="ECO:0007669"/>
    <property type="project" value="TreeGrafter"/>
</dbReference>
<dbReference type="Gene3D" id="3.40.250.10">
    <property type="entry name" value="Rhodanese-like domain"/>
    <property type="match status" value="1"/>
</dbReference>
<sequence>MAFVTSLERMTMGDDHAERRLVAILAVDIVGYSRLIEDDEAGTLAAMRALRSEVFDPLLAEYHGRTVKLMGDGAIVEFGSVVDAVLCAVALQRQVAARQVDILPQHRLLFRMGVNLGDVVVEGDDLLGDGVNVAARLEQICESGGLFVSGTAFDHLQGKLELPLEFIGEQHVKNIARPVRTYRVLFDGNVPRWQFKIQRLRSWGPLAAVALVLVAAFVAIWLGPWTTSAETASIARMALPLPDKPSIAVLPFDNLSSDPEQAYFADGMTEDLITDLSKLSSIFVIARNSTFAYKGKPIKVQQVAEELGVRYILEGSVRRQGDQVRINAQLIDALGGHHLWADRYDGAMNEIFTLQDKVIGEIVSALTVKFTMAERSQSEQAETNSPQAYDALLQGWDHLRHDSENETLKAIPFLERAIELDPDYSRAHAALASANWRIAVSNWEAANLGFERAMERVDRHLALAIRKPNSLAYAISAEVLARQGRYADAFAKISRAMELDSNDPENHLSKARILNATGQAPEAEREVQRAMRVDPQYPPSYLRVLAISQFHQEKYEAAVKNLELLVIRQSDVSEDYATLVSSFGHLGRTDGVQDNIEKYNALAVPAGYSPLTVQELGWYWYGDIFNYDSTYRERLKEGLRKAGVPEGAGTDISYDEYARLIGKSNGEYNIKGATEIDAPTAKRLHDRGVKLVDVRTALSFGRGHAPGAINLSVVEVLAKDTLSKAVSREEEVIFSCHGKYCGDSAYASAKALVWGFKNVYHFAGGFPAWEDAHYPIETAPGQ</sequence>
<dbReference type="Pfam" id="PF00211">
    <property type="entry name" value="Guanylate_cyc"/>
    <property type="match status" value="1"/>
</dbReference>
<dbReference type="Gene3D" id="1.25.40.10">
    <property type="entry name" value="Tetratricopeptide repeat domain"/>
    <property type="match status" value="1"/>
</dbReference>
<dbReference type="PROSITE" id="PS50125">
    <property type="entry name" value="GUANYLATE_CYCLASE_2"/>
    <property type="match status" value="1"/>
</dbReference>
<proteinExistence type="predicted"/>
<dbReference type="SMART" id="SM00028">
    <property type="entry name" value="TPR"/>
    <property type="match status" value="3"/>
</dbReference>
<protein>
    <submittedName>
        <fullName evidence="4">Adenylate cyclase</fullName>
    </submittedName>
</protein>
<evidence type="ECO:0000259" key="3">
    <source>
        <dbReference type="PROSITE" id="PS50206"/>
    </source>
</evidence>
<dbReference type="SMART" id="SM00044">
    <property type="entry name" value="CYCc"/>
    <property type="match status" value="1"/>
</dbReference>
<dbReference type="Gene3D" id="3.30.70.1230">
    <property type="entry name" value="Nucleotide cyclase"/>
    <property type="match status" value="1"/>
</dbReference>
<keyword evidence="1" id="KW-1133">Transmembrane helix</keyword>
<evidence type="ECO:0000256" key="1">
    <source>
        <dbReference type="SAM" id="Phobius"/>
    </source>
</evidence>
<dbReference type="PANTHER" id="PTHR43081">
    <property type="entry name" value="ADENYLATE CYCLASE, TERMINAL-DIFFERENTIATION SPECIFIC-RELATED"/>
    <property type="match status" value="1"/>
</dbReference>
<dbReference type="GO" id="GO:0004016">
    <property type="term" value="F:adenylate cyclase activity"/>
    <property type="evidence" value="ECO:0007669"/>
    <property type="project" value="UniProtKB-ARBA"/>
</dbReference>
<dbReference type="SUPFAM" id="SSF52821">
    <property type="entry name" value="Rhodanese/Cell cycle control phosphatase"/>
    <property type="match status" value="1"/>
</dbReference>
<name>A0A1C9HZR7_RHILT</name>
<dbReference type="Gene3D" id="3.40.50.10070">
    <property type="entry name" value="TolB, N-terminal domain"/>
    <property type="match status" value="1"/>
</dbReference>
<dbReference type="InterPro" id="IPR036873">
    <property type="entry name" value="Rhodanese-like_dom_sf"/>
</dbReference>
<dbReference type="SUPFAM" id="SSF48452">
    <property type="entry name" value="TPR-like"/>
    <property type="match status" value="1"/>
</dbReference>
<organism evidence="4">
    <name type="scientific">Rhizobium leguminosarum bv. trifolii</name>
    <dbReference type="NCBI Taxonomy" id="386"/>
    <lineage>
        <taxon>Bacteria</taxon>
        <taxon>Pseudomonadati</taxon>
        <taxon>Pseudomonadota</taxon>
        <taxon>Alphaproteobacteria</taxon>
        <taxon>Hyphomicrobiales</taxon>
        <taxon>Rhizobiaceae</taxon>
        <taxon>Rhizobium/Agrobacterium group</taxon>
        <taxon>Rhizobium</taxon>
    </lineage>
</organism>
<dbReference type="CDD" id="cd07302">
    <property type="entry name" value="CHD"/>
    <property type="match status" value="1"/>
</dbReference>
<dbReference type="EMBL" id="KX489726">
    <property type="protein sequence ID" value="AOO92090.1"/>
    <property type="molecule type" value="Genomic_DNA"/>
</dbReference>
<dbReference type="InterPro" id="IPR001054">
    <property type="entry name" value="A/G_cyclase"/>
</dbReference>
<dbReference type="SUPFAM" id="SSF55073">
    <property type="entry name" value="Nucleotide cyclase"/>
    <property type="match status" value="1"/>
</dbReference>
<feature type="domain" description="Rhodanese" evidence="3">
    <location>
        <begin position="685"/>
        <end position="778"/>
    </location>
</feature>
<dbReference type="CDD" id="cd00158">
    <property type="entry name" value="RHOD"/>
    <property type="match status" value="1"/>
</dbReference>
<evidence type="ECO:0000259" key="2">
    <source>
        <dbReference type="PROSITE" id="PS50125"/>
    </source>
</evidence>
<keyword evidence="1" id="KW-0812">Transmembrane</keyword>
<dbReference type="PANTHER" id="PTHR43081:SF19">
    <property type="entry name" value="PH-SENSITIVE ADENYLATE CYCLASE RV1264"/>
    <property type="match status" value="1"/>
</dbReference>
<reference evidence="4" key="1">
    <citation type="journal article" date="2015" name="BMC Genomics">
        <title>Transcriptome profiling of a Rhizobium leguminosarum bv. trifolii rosR mutant reveals the role of the transcriptional regulator RosR in motility, synthesis of cell-surface components, and other cellular processes.</title>
        <authorList>
            <person name="Rachwal K."/>
            <person name="Matczynska E."/>
            <person name="Janczarek M."/>
        </authorList>
    </citation>
    <scope>NUCLEOTIDE SEQUENCE</scope>
    <source>
        <strain evidence="4">Rt24.2</strain>
    </source>
</reference>
<dbReference type="InterPro" id="IPR011990">
    <property type="entry name" value="TPR-like_helical_dom_sf"/>
</dbReference>
<feature type="transmembrane region" description="Helical" evidence="1">
    <location>
        <begin position="202"/>
        <end position="223"/>
    </location>
</feature>
<dbReference type="PROSITE" id="PS50206">
    <property type="entry name" value="RHODANESE_3"/>
    <property type="match status" value="1"/>
</dbReference>
<evidence type="ECO:0000313" key="4">
    <source>
        <dbReference type="EMBL" id="AOO92090.1"/>
    </source>
</evidence>
<dbReference type="InterPro" id="IPR001763">
    <property type="entry name" value="Rhodanese-like_dom"/>
</dbReference>
<feature type="domain" description="Guanylate cyclase" evidence="2">
    <location>
        <begin position="23"/>
        <end position="138"/>
    </location>
</feature>
<keyword evidence="1" id="KW-0472">Membrane</keyword>
<dbReference type="AlphaFoldDB" id="A0A1C9HZR7"/>
<accession>A0A1C9HZR7</accession>
<reference evidence="4" key="2">
    <citation type="journal article" date="2016" name="Front. Microbiol.">
        <title>The Regulatory Protein RosR Affects Rhizobium leguminosarum bv. trifolii Protein Profiles, Cell Surface Properties, and Symbiosis with Clover.</title>
        <authorList>
            <person name="Rachwal K."/>
            <person name="Boguszewska A."/>
            <person name="Kopcinska J."/>
            <person name="Karas M."/>
            <person name="Tchorzewski M."/>
            <person name="Janczarek M."/>
        </authorList>
    </citation>
    <scope>NUCLEOTIDE SEQUENCE</scope>
    <source>
        <strain evidence="4">Rt24.2</strain>
    </source>
</reference>
<dbReference type="InterPro" id="IPR019734">
    <property type="entry name" value="TPR_rpt"/>
</dbReference>
<dbReference type="SMART" id="SM00450">
    <property type="entry name" value="RHOD"/>
    <property type="match status" value="1"/>
</dbReference>
<dbReference type="GO" id="GO:0035556">
    <property type="term" value="P:intracellular signal transduction"/>
    <property type="evidence" value="ECO:0007669"/>
    <property type="project" value="InterPro"/>
</dbReference>
<dbReference type="InterPro" id="IPR029787">
    <property type="entry name" value="Nucleotide_cyclase"/>
</dbReference>